<evidence type="ECO:0000313" key="9">
    <source>
        <dbReference type="RefSeq" id="XP_048321857.2"/>
    </source>
</evidence>
<name>A0A6P6GE71_ZIZJJ</name>
<proteinExistence type="inferred from homology"/>
<evidence type="ECO:0000259" key="6">
    <source>
        <dbReference type="Pfam" id="PF04825"/>
    </source>
</evidence>
<evidence type="ECO:0000256" key="2">
    <source>
        <dbReference type="ARBA" id="ARBA00009870"/>
    </source>
</evidence>
<comment type="subcellular location">
    <subcellularLocation>
        <location evidence="1">Nucleus</location>
    </subcellularLocation>
</comment>
<dbReference type="GO" id="GO:0003682">
    <property type="term" value="F:chromatin binding"/>
    <property type="evidence" value="ECO:0007669"/>
    <property type="project" value="TreeGrafter"/>
</dbReference>
<feature type="domain" description="Rad21/Rec8-like protein C-terminal eukaryotic" evidence="5">
    <location>
        <begin position="652"/>
        <end position="701"/>
    </location>
</feature>
<dbReference type="InterPro" id="IPR023093">
    <property type="entry name" value="ScpA-like_C"/>
</dbReference>
<dbReference type="SUPFAM" id="SSF46785">
    <property type="entry name" value="Winged helix' DNA-binding domain"/>
    <property type="match status" value="1"/>
</dbReference>
<dbReference type="InterPro" id="IPR039781">
    <property type="entry name" value="Rad21/Rec8-like"/>
</dbReference>
<dbReference type="RefSeq" id="XP_048321857.2">
    <property type="nucleotide sequence ID" value="XM_048465900.2"/>
</dbReference>
<evidence type="ECO:0000256" key="3">
    <source>
        <dbReference type="ARBA" id="ARBA00023242"/>
    </source>
</evidence>
<dbReference type="InterPro" id="IPR006909">
    <property type="entry name" value="Rad21/Rec8_C_eu"/>
</dbReference>
<reference evidence="7 8" key="1">
    <citation type="submission" date="2025-05" db="UniProtKB">
        <authorList>
            <consortium name="RefSeq"/>
        </authorList>
    </citation>
    <scope>NUCLEOTIDE SEQUENCE [LARGE SCALE GENOMIC DNA]</scope>
    <source>
        <tissue evidence="8 9">Seedling</tissue>
    </source>
</reference>
<dbReference type="Proteomes" id="UP001652623">
    <property type="component" value="Chromosome 1"/>
</dbReference>
<evidence type="ECO:0000256" key="1">
    <source>
        <dbReference type="ARBA" id="ARBA00004123"/>
    </source>
</evidence>
<dbReference type="GO" id="GO:1990414">
    <property type="term" value="P:replication-born double-strand break repair via sister chromatid exchange"/>
    <property type="evidence" value="ECO:0007669"/>
    <property type="project" value="TreeGrafter"/>
</dbReference>
<feature type="region of interest" description="Disordered" evidence="4">
    <location>
        <begin position="507"/>
        <end position="535"/>
    </location>
</feature>
<evidence type="ECO:0000313" key="8">
    <source>
        <dbReference type="RefSeq" id="XP_024932426.3"/>
    </source>
</evidence>
<comment type="similarity">
    <text evidence="2">Belongs to the rad21 family.</text>
</comment>
<dbReference type="RefSeq" id="XP_024932426.3">
    <property type="nucleotide sequence ID" value="XM_025076658.3"/>
</dbReference>
<dbReference type="GO" id="GO:0005634">
    <property type="term" value="C:nucleus"/>
    <property type="evidence" value="ECO:0007669"/>
    <property type="project" value="UniProtKB-SubCell"/>
</dbReference>
<dbReference type="InterPro" id="IPR006910">
    <property type="entry name" value="Rad21_Rec8_N"/>
</dbReference>
<dbReference type="GO" id="GO:0007062">
    <property type="term" value="P:sister chromatid cohesion"/>
    <property type="evidence" value="ECO:0007669"/>
    <property type="project" value="InterPro"/>
</dbReference>
<sequence>MFYSQTFLARKGPLGTVWCAAHLQHRLKKSHYTSTDIPSTVERIMFPEVPIALRMSGHLLLGVVRIYSKKVDYLYQDCNIVFTTLRKAFASIELNLPEDARQAPVEVITLPETFDLDAVDLDDDKYREGDQDNHLRSYEDITLTDQVPVGTEPYVAVTFDEDIIMDASDPIEVPASAISPMDEDIVHLPAADNSLGTSDPSNQTNEPRTKISEDVTLPKSPGVEVPHDVSFQGPVPSNHEELFDTRHREENSPEDYQEIEVLRDAVPDISPGNLPPVSPTCRNDISEPQEPIDIPMNEKGTLSPVMEENLTHERLSPHQPSSVPPPTSAASLQDGLEFNNSPLSFAIRSTPPVKQPKARPRKRKQCFDESPVLTNKYMKKALENSKDLLRKRRNIPCSALGIWKLKNVLRKDQVLFQPSITGLSLDLCNIYDKDYVSSKLQLLEEASPDTEVVRSPAPITEAGLDPGVAQSPAHATEEIFPQQRGEESEGPVNDYDQEIEHLRHVEDRDERDVLPDFVPSPRLTPSHGREDHTPLTSQFLGSASVERTIGTGVLPTPDLPASTGLYESEIETPSAFLWEQLGVENTVLSDVPELVNSKDAEDLYFLEADNNTPTGCQGTQGVYSLSVRTRAVAQYLKKQSDVTPSSEDLYGDLSLNKILEGKTRKLCARMFFETLVLKSYDLVDVQQEEPYGDISLKLTPTLSKAQI</sequence>
<dbReference type="Pfam" id="PF04825">
    <property type="entry name" value="Rad21_Rec8_N"/>
    <property type="match status" value="1"/>
</dbReference>
<gene>
    <name evidence="8 9" type="primary">LOC107409741</name>
</gene>
<dbReference type="CDD" id="cd21793">
    <property type="entry name" value="Rad21_Rec8_M_AtSYN1-like"/>
    <property type="match status" value="1"/>
</dbReference>
<dbReference type="PANTHER" id="PTHR12585:SF55">
    <property type="entry name" value="SISTER CHROMATID COHESION 1 PROTEIN 3"/>
    <property type="match status" value="1"/>
</dbReference>
<evidence type="ECO:0000313" key="7">
    <source>
        <dbReference type="Proteomes" id="UP001652623"/>
    </source>
</evidence>
<dbReference type="AlphaFoldDB" id="A0A6P6GE71"/>
<feature type="domain" description="Rad21/Rec8-like protein N-terminal" evidence="6">
    <location>
        <begin position="1"/>
        <end position="102"/>
    </location>
</feature>
<feature type="compositionally biased region" description="Polar residues" evidence="4">
    <location>
        <begin position="194"/>
        <end position="206"/>
    </location>
</feature>
<dbReference type="GO" id="GO:0007059">
    <property type="term" value="P:chromosome segregation"/>
    <property type="evidence" value="ECO:0007669"/>
    <property type="project" value="UniProtKB-KW"/>
</dbReference>
<dbReference type="GO" id="GO:0051301">
    <property type="term" value="P:cell division"/>
    <property type="evidence" value="ECO:0007669"/>
    <property type="project" value="UniProtKB-KW"/>
</dbReference>
<dbReference type="GO" id="GO:0008278">
    <property type="term" value="C:cohesin complex"/>
    <property type="evidence" value="ECO:0007669"/>
    <property type="project" value="InterPro"/>
</dbReference>
<evidence type="ECO:0000256" key="4">
    <source>
        <dbReference type="SAM" id="MobiDB-lite"/>
    </source>
</evidence>
<dbReference type="InterPro" id="IPR036390">
    <property type="entry name" value="WH_DNA-bd_sf"/>
</dbReference>
<organism evidence="7 8">
    <name type="scientific">Ziziphus jujuba</name>
    <name type="common">Chinese jujube</name>
    <name type="synonym">Ziziphus sativa</name>
    <dbReference type="NCBI Taxonomy" id="326968"/>
    <lineage>
        <taxon>Eukaryota</taxon>
        <taxon>Viridiplantae</taxon>
        <taxon>Streptophyta</taxon>
        <taxon>Embryophyta</taxon>
        <taxon>Tracheophyta</taxon>
        <taxon>Spermatophyta</taxon>
        <taxon>Magnoliopsida</taxon>
        <taxon>eudicotyledons</taxon>
        <taxon>Gunneridae</taxon>
        <taxon>Pentapetalae</taxon>
        <taxon>rosids</taxon>
        <taxon>fabids</taxon>
        <taxon>Rosales</taxon>
        <taxon>Rhamnaceae</taxon>
        <taxon>Paliureae</taxon>
        <taxon>Ziziphus</taxon>
    </lineage>
</organism>
<evidence type="ECO:0000259" key="5">
    <source>
        <dbReference type="Pfam" id="PF04824"/>
    </source>
</evidence>
<dbReference type="PANTHER" id="PTHR12585">
    <property type="entry name" value="SCC1 / RAD21 FAMILY MEMBER"/>
    <property type="match status" value="1"/>
</dbReference>
<protein>
    <submittedName>
        <fullName evidence="8 9">Sister chromatid cohesion 1 protein 3</fullName>
    </submittedName>
</protein>
<accession>A0A6P6GE71</accession>
<keyword evidence="3" id="KW-0539">Nucleus</keyword>
<feature type="region of interest" description="Disordered" evidence="4">
    <location>
        <begin position="190"/>
        <end position="219"/>
    </location>
</feature>
<dbReference type="GeneID" id="107409741"/>
<feature type="region of interest" description="Disordered" evidence="4">
    <location>
        <begin position="313"/>
        <end position="364"/>
    </location>
</feature>
<keyword evidence="7" id="KW-1185">Reference proteome</keyword>
<dbReference type="Gene3D" id="1.10.10.580">
    <property type="entry name" value="Structural maintenance of chromosome 1. Chain E"/>
    <property type="match status" value="1"/>
</dbReference>
<dbReference type="Pfam" id="PF04824">
    <property type="entry name" value="Rad21_Rec8"/>
    <property type="match status" value="1"/>
</dbReference>